<comment type="caution">
    <text evidence="8">The sequence shown here is derived from an EMBL/GenBank/DDBJ whole genome shotgun (WGS) entry which is preliminary data.</text>
</comment>
<keyword evidence="5 7" id="KW-1133">Transmembrane helix</keyword>
<dbReference type="RefSeq" id="WP_007061433.1">
    <property type="nucleotide sequence ID" value="NZ_ACVI01000039.1"/>
</dbReference>
<dbReference type="PIRSF" id="PIRSF006060">
    <property type="entry name" value="AA_transporter"/>
    <property type="match status" value="1"/>
</dbReference>
<dbReference type="NCBIfam" id="NF011775">
    <property type="entry name" value="PRK15238.1"/>
    <property type="match status" value="1"/>
</dbReference>
<accession>C6PUT1</accession>
<keyword evidence="9" id="KW-1185">Reference proteome</keyword>
<dbReference type="STRING" id="536227.Ccar_00165"/>
<dbReference type="AlphaFoldDB" id="C6PUT1"/>
<evidence type="ECO:0000313" key="9">
    <source>
        <dbReference type="Proteomes" id="UP000004198"/>
    </source>
</evidence>
<evidence type="ECO:0000256" key="7">
    <source>
        <dbReference type="SAM" id="Phobius"/>
    </source>
</evidence>
<gene>
    <name evidence="8" type="ORF">CcarbDRAFT_2548</name>
</gene>
<evidence type="ECO:0000313" key="8">
    <source>
        <dbReference type="EMBL" id="EET87010.1"/>
    </source>
</evidence>
<dbReference type="EMBL" id="ACVI01000039">
    <property type="protein sequence ID" value="EET87010.1"/>
    <property type="molecule type" value="Genomic_DNA"/>
</dbReference>
<feature type="transmembrane region" description="Helical" evidence="7">
    <location>
        <begin position="128"/>
        <end position="150"/>
    </location>
</feature>
<dbReference type="PATRIC" id="fig|536227.13.peg.56"/>
<feature type="transmembrane region" description="Helical" evidence="7">
    <location>
        <begin position="204"/>
        <end position="226"/>
    </location>
</feature>
<sequence>MNKNNKKLTLIPLSLMVVTSVFMFPNVPRAFLLMGYAAIPWYILAAITYLIPFAFMVGEYGAAFKNEKGGIYSWLERIIGPKYAFISIFMWYVGWLVWIILTCNSIWVHFSTILFGTDTTSKWSLLRIGSTQTLGLLSIMFAILLTFIATKGLDKVSKITSVGGISVAFINIVAYIGAIVVFILKHGKIAQPINAQAFLNSPNPSYTSAISIISFISFAILAYAGIEVVAGVTDDTENSEKTFPKGVLMGSIFIGIGYSLGIFACGIFTNWQNVLSGKDVNMVNVTIIMMNNLGYQIGQGLSLSQAACVLVGNWVARLVALSMFLTYIGALISYSYSPLKQLIEGTPKKLWPGKLSEIKDGIPKNAMWIQCIFIVFFILILSLGGQGASKFFDKLVLMTNVATTLPYIFMSSAFAKFKNNTSIEKPFVIYKSYGSALLWTIIVTFTVVIANVTVVVKPALKGDIASSIWMIAGPVIFSIIAIAMYARYEKMSKTTIDNSVQK</sequence>
<feature type="transmembrane region" description="Helical" evidence="7">
    <location>
        <begin position="39"/>
        <end position="62"/>
    </location>
</feature>
<feature type="transmembrane region" description="Helical" evidence="7">
    <location>
        <begin position="83"/>
        <end position="108"/>
    </location>
</feature>
<feature type="transmembrane region" description="Helical" evidence="7">
    <location>
        <begin position="468"/>
        <end position="486"/>
    </location>
</feature>
<feature type="transmembrane region" description="Helical" evidence="7">
    <location>
        <begin position="314"/>
        <end position="334"/>
    </location>
</feature>
<dbReference type="eggNOG" id="COG0531">
    <property type="taxonomic scope" value="Bacteria"/>
</dbReference>
<name>C6PUT1_9CLOT</name>
<dbReference type="GO" id="GO:0005886">
    <property type="term" value="C:plasma membrane"/>
    <property type="evidence" value="ECO:0007669"/>
    <property type="project" value="UniProtKB-SubCell"/>
</dbReference>
<evidence type="ECO:0000256" key="3">
    <source>
        <dbReference type="ARBA" id="ARBA00022475"/>
    </source>
</evidence>
<evidence type="ECO:0000256" key="6">
    <source>
        <dbReference type="ARBA" id="ARBA00023136"/>
    </source>
</evidence>
<keyword evidence="2" id="KW-0813">Transport</keyword>
<feature type="transmembrane region" description="Helical" evidence="7">
    <location>
        <begin position="162"/>
        <end position="184"/>
    </location>
</feature>
<keyword evidence="6 7" id="KW-0472">Membrane</keyword>
<dbReference type="Proteomes" id="UP000004198">
    <property type="component" value="Unassembled WGS sequence"/>
</dbReference>
<organism evidence="8 9">
    <name type="scientific">Clostridium carboxidivorans P7</name>
    <dbReference type="NCBI Taxonomy" id="536227"/>
    <lineage>
        <taxon>Bacteria</taxon>
        <taxon>Bacillati</taxon>
        <taxon>Bacillota</taxon>
        <taxon>Clostridia</taxon>
        <taxon>Eubacteriales</taxon>
        <taxon>Clostridiaceae</taxon>
        <taxon>Clostridium</taxon>
    </lineage>
</organism>
<dbReference type="GO" id="GO:0022857">
    <property type="term" value="F:transmembrane transporter activity"/>
    <property type="evidence" value="ECO:0007669"/>
    <property type="project" value="InterPro"/>
</dbReference>
<evidence type="ECO:0000256" key="5">
    <source>
        <dbReference type="ARBA" id="ARBA00022989"/>
    </source>
</evidence>
<feature type="transmembrane region" description="Helical" evidence="7">
    <location>
        <begin position="436"/>
        <end position="456"/>
    </location>
</feature>
<dbReference type="InterPro" id="IPR050367">
    <property type="entry name" value="APC_superfamily"/>
</dbReference>
<comment type="subcellular location">
    <subcellularLocation>
        <location evidence="1">Cell membrane</location>
        <topology evidence="1">Multi-pass membrane protein</topology>
    </subcellularLocation>
</comment>
<evidence type="ECO:0000256" key="4">
    <source>
        <dbReference type="ARBA" id="ARBA00022692"/>
    </source>
</evidence>
<feature type="transmembrane region" description="Helical" evidence="7">
    <location>
        <begin position="366"/>
        <end position="383"/>
    </location>
</feature>
<keyword evidence="4 7" id="KW-0812">Transmembrane</keyword>
<dbReference type="Pfam" id="PF13520">
    <property type="entry name" value="AA_permease_2"/>
    <property type="match status" value="1"/>
</dbReference>
<feature type="transmembrane region" description="Helical" evidence="7">
    <location>
        <begin position="247"/>
        <end position="269"/>
    </location>
</feature>
<dbReference type="PANTHER" id="PTHR42770">
    <property type="entry name" value="AMINO ACID TRANSPORTER-RELATED"/>
    <property type="match status" value="1"/>
</dbReference>
<dbReference type="OrthoDB" id="92719at2"/>
<proteinExistence type="predicted"/>
<evidence type="ECO:0000256" key="2">
    <source>
        <dbReference type="ARBA" id="ARBA00022448"/>
    </source>
</evidence>
<dbReference type="Gene3D" id="1.20.1740.10">
    <property type="entry name" value="Amino acid/polyamine transporter I"/>
    <property type="match status" value="1"/>
</dbReference>
<dbReference type="InterPro" id="IPR002293">
    <property type="entry name" value="AA/rel_permease1"/>
</dbReference>
<dbReference type="PANTHER" id="PTHR42770:SF15">
    <property type="entry name" value="GLUTAMATE_GAMMA-AMINOBUTYRATE ANTIPORTER-RELATED"/>
    <property type="match status" value="1"/>
</dbReference>
<dbReference type="KEGG" id="cck:Ccar_00165"/>
<reference evidence="8 9" key="1">
    <citation type="submission" date="2009-06" db="EMBL/GenBank/DDBJ databases">
        <title>The draft genome of Clostridium carboxidivorans P7.</title>
        <authorList>
            <consortium name="US DOE Joint Genome Institute (JGI-PGF)"/>
            <person name="Lucas S."/>
            <person name="Copeland A."/>
            <person name="Lapidus A."/>
            <person name="Glavina del Rio T."/>
            <person name="Tice H."/>
            <person name="Bruce D."/>
            <person name="Goodwin L."/>
            <person name="Pitluck S."/>
            <person name="Larimer F."/>
            <person name="Land M.L."/>
            <person name="Hauser L."/>
            <person name="Hemme C.L."/>
        </authorList>
    </citation>
    <scope>NUCLEOTIDE SEQUENCE [LARGE SCALE GENOMIC DNA]</scope>
    <source>
        <strain evidence="8 9">P7</strain>
    </source>
</reference>
<evidence type="ECO:0000256" key="1">
    <source>
        <dbReference type="ARBA" id="ARBA00004651"/>
    </source>
</evidence>
<protein>
    <submittedName>
        <fullName evidence="8">Amino acid permease-associated region</fullName>
    </submittedName>
</protein>
<feature type="transmembrane region" description="Helical" evidence="7">
    <location>
        <begin position="395"/>
        <end position="415"/>
    </location>
</feature>
<keyword evidence="3" id="KW-1003">Cell membrane</keyword>